<organism evidence="1">
    <name type="scientific">marine metagenome</name>
    <dbReference type="NCBI Taxonomy" id="408172"/>
    <lineage>
        <taxon>unclassified sequences</taxon>
        <taxon>metagenomes</taxon>
        <taxon>ecological metagenomes</taxon>
    </lineage>
</organism>
<name>A0A382N9I1_9ZZZZ</name>
<reference evidence="1" key="1">
    <citation type="submission" date="2018-05" db="EMBL/GenBank/DDBJ databases">
        <authorList>
            <person name="Lanie J.A."/>
            <person name="Ng W.-L."/>
            <person name="Kazmierczak K.M."/>
            <person name="Andrzejewski T.M."/>
            <person name="Davidsen T.M."/>
            <person name="Wayne K.J."/>
            <person name="Tettelin H."/>
            <person name="Glass J.I."/>
            <person name="Rusch D."/>
            <person name="Podicherti R."/>
            <person name="Tsui H.-C.T."/>
            <person name="Winkler M.E."/>
        </authorList>
    </citation>
    <scope>NUCLEOTIDE SEQUENCE</scope>
</reference>
<evidence type="ECO:0000313" key="1">
    <source>
        <dbReference type="EMBL" id="SVC57853.1"/>
    </source>
</evidence>
<dbReference type="AlphaFoldDB" id="A0A382N9I1"/>
<dbReference type="EMBL" id="UINC01098950">
    <property type="protein sequence ID" value="SVC57853.1"/>
    <property type="molecule type" value="Genomic_DNA"/>
</dbReference>
<proteinExistence type="predicted"/>
<gene>
    <name evidence="1" type="ORF">METZ01_LOCUS310707</name>
</gene>
<sequence>MTTQFSGGWEARDGRNICRWFVAYCDIADGEIAGIIGGYSGGGAFIEERFFARVDGETFKALFIDYTEHISGDEKDFDEHPSEVIEATEKALDRMMEFHDEDLWFDDEQLVLNVDKLETLTANEDLYTGGDAPRLIVRFIAEKAGLTAGP</sequence>
<accession>A0A382N9I1</accession>
<protein>
    <submittedName>
        <fullName evidence="1">Uncharacterized protein</fullName>
    </submittedName>
</protein>